<keyword evidence="1" id="KW-1133">Transmembrane helix</keyword>
<dbReference type="InterPro" id="IPR021444">
    <property type="entry name" value="DUF3094"/>
</dbReference>
<organism evidence="2 3">
    <name type="scientific">Candidatus Litorirhabdus singularis</name>
    <dbReference type="NCBI Taxonomy" id="2518993"/>
    <lineage>
        <taxon>Bacteria</taxon>
        <taxon>Pseudomonadati</taxon>
        <taxon>Pseudomonadota</taxon>
        <taxon>Gammaproteobacteria</taxon>
        <taxon>Cellvibrionales</taxon>
        <taxon>Halieaceae</taxon>
        <taxon>Candidatus Litorirhabdus</taxon>
    </lineage>
</organism>
<keyword evidence="1" id="KW-0812">Transmembrane</keyword>
<sequence>MEEPRLSPEDQAKVDAFVSSGLNSVERKPFRPIRLMLFLIVVVSGLSFMSLLLAEWAGVY</sequence>
<proteinExistence type="predicted"/>
<dbReference type="Pfam" id="PF11293">
    <property type="entry name" value="DUF3094"/>
    <property type="match status" value="1"/>
</dbReference>
<keyword evidence="1" id="KW-0472">Membrane</keyword>
<keyword evidence="3" id="KW-1185">Reference proteome</keyword>
<gene>
    <name evidence="2" type="ORF">EYC98_02635</name>
</gene>
<accession>A0ABT3TC51</accession>
<reference evidence="2" key="1">
    <citation type="submission" date="2019-02" db="EMBL/GenBank/DDBJ databases">
        <authorList>
            <person name="Li S.-H."/>
        </authorList>
    </citation>
    <scope>NUCLEOTIDE SEQUENCE</scope>
    <source>
        <strain evidence="2">IMCC14734</strain>
    </source>
</reference>
<evidence type="ECO:0000313" key="2">
    <source>
        <dbReference type="EMBL" id="MCX2979755.1"/>
    </source>
</evidence>
<evidence type="ECO:0000256" key="1">
    <source>
        <dbReference type="SAM" id="Phobius"/>
    </source>
</evidence>
<dbReference type="EMBL" id="SHNN01000001">
    <property type="protein sequence ID" value="MCX2979755.1"/>
    <property type="molecule type" value="Genomic_DNA"/>
</dbReference>
<comment type="caution">
    <text evidence="2">The sequence shown here is derived from an EMBL/GenBank/DDBJ whole genome shotgun (WGS) entry which is preliminary data.</text>
</comment>
<dbReference type="RefSeq" id="WP_279243752.1">
    <property type="nucleotide sequence ID" value="NZ_SHNN01000001.1"/>
</dbReference>
<protein>
    <submittedName>
        <fullName evidence="2">DUF3094 family protein</fullName>
    </submittedName>
</protein>
<evidence type="ECO:0000313" key="3">
    <source>
        <dbReference type="Proteomes" id="UP001143362"/>
    </source>
</evidence>
<feature type="transmembrane region" description="Helical" evidence="1">
    <location>
        <begin position="35"/>
        <end position="54"/>
    </location>
</feature>
<dbReference type="Proteomes" id="UP001143362">
    <property type="component" value="Unassembled WGS sequence"/>
</dbReference>
<name>A0ABT3TC51_9GAMM</name>